<accession>A0A183BYX3</accession>
<sequence length="96" mass="10521">MLPKIFTVLLSLVLLVHLANGGPAAYGICQAGCAAIVVACYAAGGLVFRHSYRWAFHRTDDFGLQLGVWHVSGRLLGCLGCPDAVKFWTFFDWTDF</sequence>
<evidence type="ECO:0000256" key="2">
    <source>
        <dbReference type="SAM" id="SignalP"/>
    </source>
</evidence>
<dbReference type="Proteomes" id="UP000050741">
    <property type="component" value="Unassembled WGS sequence"/>
</dbReference>
<proteinExistence type="predicted"/>
<keyword evidence="2" id="KW-0732">Signal</keyword>
<reference evidence="3" key="1">
    <citation type="submission" date="2014-05" db="EMBL/GenBank/DDBJ databases">
        <title>The genome and life-stage specific transcriptomes of Globodera pallida elucidate key aspects of plant parasitism by a cyst nematode.</title>
        <authorList>
            <person name="Cotton J.A."/>
            <person name="Lilley C.J."/>
            <person name="Jones L.M."/>
            <person name="Kikuchi T."/>
            <person name="Reid A.J."/>
            <person name="Thorpe P."/>
            <person name="Tsai I.J."/>
            <person name="Beasley H."/>
            <person name="Blok V."/>
            <person name="Cock P.J.A."/>
            <person name="Van den Akker S.E."/>
            <person name="Holroyd N."/>
            <person name="Hunt M."/>
            <person name="Mantelin S."/>
            <person name="Naghra H."/>
            <person name="Pain A."/>
            <person name="Palomares-Rius J.E."/>
            <person name="Zarowiecki M."/>
            <person name="Berriman M."/>
            <person name="Jones J.T."/>
            <person name="Urwin P.E."/>
        </authorList>
    </citation>
    <scope>NUCLEOTIDE SEQUENCE [LARGE SCALE GENOMIC DNA]</scope>
    <source>
        <strain evidence="3">Lindley</strain>
    </source>
</reference>
<reference evidence="4" key="2">
    <citation type="submission" date="2016-06" db="UniProtKB">
        <authorList>
            <consortium name="WormBaseParasite"/>
        </authorList>
    </citation>
    <scope>IDENTIFICATION</scope>
</reference>
<dbReference type="WBParaSite" id="GPLIN_000581400">
    <property type="protein sequence ID" value="GPLIN_000581400"/>
    <property type="gene ID" value="GPLIN_000581400"/>
</dbReference>
<name>A0A183BYX3_GLOPA</name>
<keyword evidence="1" id="KW-0812">Transmembrane</keyword>
<protein>
    <submittedName>
        <fullName evidence="4">Secreted protein</fullName>
    </submittedName>
</protein>
<keyword evidence="3" id="KW-1185">Reference proteome</keyword>
<keyword evidence="1" id="KW-0472">Membrane</keyword>
<feature type="transmembrane region" description="Helical" evidence="1">
    <location>
        <begin position="31"/>
        <end position="48"/>
    </location>
</feature>
<keyword evidence="1" id="KW-1133">Transmembrane helix</keyword>
<evidence type="ECO:0000313" key="3">
    <source>
        <dbReference type="Proteomes" id="UP000050741"/>
    </source>
</evidence>
<organism evidence="3 4">
    <name type="scientific">Globodera pallida</name>
    <name type="common">Potato cyst nematode worm</name>
    <name type="synonym">Heterodera pallida</name>
    <dbReference type="NCBI Taxonomy" id="36090"/>
    <lineage>
        <taxon>Eukaryota</taxon>
        <taxon>Metazoa</taxon>
        <taxon>Ecdysozoa</taxon>
        <taxon>Nematoda</taxon>
        <taxon>Chromadorea</taxon>
        <taxon>Rhabditida</taxon>
        <taxon>Tylenchina</taxon>
        <taxon>Tylenchomorpha</taxon>
        <taxon>Tylenchoidea</taxon>
        <taxon>Heteroderidae</taxon>
        <taxon>Heteroderinae</taxon>
        <taxon>Globodera</taxon>
    </lineage>
</organism>
<dbReference type="PANTHER" id="PTHR37475:SF1">
    <property type="entry name" value="ZYGOTE-SPECIFIC PROTEIN"/>
    <property type="match status" value="1"/>
</dbReference>
<feature type="chain" id="PRO_5008146812" evidence="2">
    <location>
        <begin position="22"/>
        <end position="96"/>
    </location>
</feature>
<dbReference type="AlphaFoldDB" id="A0A183BYX3"/>
<evidence type="ECO:0000313" key="4">
    <source>
        <dbReference type="WBParaSite" id="GPLIN_000581400"/>
    </source>
</evidence>
<feature type="signal peptide" evidence="2">
    <location>
        <begin position="1"/>
        <end position="21"/>
    </location>
</feature>
<evidence type="ECO:0000256" key="1">
    <source>
        <dbReference type="SAM" id="Phobius"/>
    </source>
</evidence>
<dbReference type="PANTHER" id="PTHR37475">
    <property type="entry name" value="ZYGOTE-SPECIFIC CLASS V COPY B GENE PROTEIN"/>
    <property type="match status" value="1"/>
</dbReference>